<evidence type="ECO:0000256" key="1">
    <source>
        <dbReference type="SAM" id="MobiDB-lite"/>
    </source>
</evidence>
<keyword evidence="3" id="KW-1185">Reference proteome</keyword>
<dbReference type="OrthoDB" id="3825678at2"/>
<evidence type="ECO:0000313" key="2">
    <source>
        <dbReference type="EMBL" id="TDU82172.1"/>
    </source>
</evidence>
<feature type="region of interest" description="Disordered" evidence="1">
    <location>
        <begin position="1"/>
        <end position="56"/>
    </location>
</feature>
<organism evidence="2 3">
    <name type="scientific">Kribbella voronezhensis</name>
    <dbReference type="NCBI Taxonomy" id="2512212"/>
    <lineage>
        <taxon>Bacteria</taxon>
        <taxon>Bacillati</taxon>
        <taxon>Actinomycetota</taxon>
        <taxon>Actinomycetes</taxon>
        <taxon>Propionibacteriales</taxon>
        <taxon>Kribbellaceae</taxon>
        <taxon>Kribbella</taxon>
    </lineage>
</organism>
<dbReference type="Proteomes" id="UP000295151">
    <property type="component" value="Unassembled WGS sequence"/>
</dbReference>
<evidence type="ECO:0008006" key="4">
    <source>
        <dbReference type="Google" id="ProtNLM"/>
    </source>
</evidence>
<proteinExistence type="predicted"/>
<evidence type="ECO:0000313" key="3">
    <source>
        <dbReference type="Proteomes" id="UP000295151"/>
    </source>
</evidence>
<reference evidence="2 3" key="1">
    <citation type="submission" date="2019-03" db="EMBL/GenBank/DDBJ databases">
        <title>Genomic Encyclopedia of Type Strains, Phase III (KMG-III): the genomes of soil and plant-associated and newly described type strains.</title>
        <authorList>
            <person name="Whitman W."/>
        </authorList>
    </citation>
    <scope>NUCLEOTIDE SEQUENCE [LARGE SCALE GENOMIC DNA]</scope>
    <source>
        <strain evidence="2 3">VKM Ac-2575</strain>
    </source>
</reference>
<dbReference type="EMBL" id="SOCE01000003">
    <property type="protein sequence ID" value="TDU82172.1"/>
    <property type="molecule type" value="Genomic_DNA"/>
</dbReference>
<accession>A0A4R7SSD7</accession>
<gene>
    <name evidence="2" type="ORF">EV138_7060</name>
</gene>
<comment type="caution">
    <text evidence="2">The sequence shown here is derived from an EMBL/GenBank/DDBJ whole genome shotgun (WGS) entry which is preliminary data.</text>
</comment>
<dbReference type="RefSeq" id="WP_133984751.1">
    <property type="nucleotide sequence ID" value="NZ_SOCE01000003.1"/>
</dbReference>
<sequence length="134" mass="14535">MSRRVSLPGASELFGGAAPKQTRPEKRTATDGSSLDDRRGSTGRSRTAVVEDRKSSGRIRHDTKITVYVTEEELLGLEQTRLALRAEHGLTADRGRIVREAIDVLLADFVDHGPDSVLVQRLRAAESAAEPASS</sequence>
<dbReference type="AlphaFoldDB" id="A0A4R7SSD7"/>
<name>A0A4R7SSD7_9ACTN</name>
<protein>
    <recommendedName>
        <fullName evidence="4">Cobyrinic acid a,c-diamide synthase</fullName>
    </recommendedName>
</protein>
<feature type="compositionally biased region" description="Basic and acidic residues" evidence="1">
    <location>
        <begin position="22"/>
        <end position="40"/>
    </location>
</feature>